<protein>
    <submittedName>
        <fullName evidence="2">Uncharacterized protein</fullName>
    </submittedName>
</protein>
<keyword evidence="3" id="KW-1185">Reference proteome</keyword>
<dbReference type="AlphaFoldDB" id="A0A445AXZ2"/>
<feature type="region of interest" description="Disordered" evidence="1">
    <location>
        <begin position="53"/>
        <end position="83"/>
    </location>
</feature>
<dbReference type="Proteomes" id="UP000289738">
    <property type="component" value="Chromosome B01"/>
</dbReference>
<dbReference type="PANTHER" id="PTHR31903">
    <property type="entry name" value="F12F1.11-RELATED"/>
    <property type="match status" value="1"/>
</dbReference>
<gene>
    <name evidence="2" type="ORF">Ahy_B01g056090</name>
</gene>
<evidence type="ECO:0000256" key="1">
    <source>
        <dbReference type="SAM" id="MobiDB-lite"/>
    </source>
</evidence>
<dbReference type="PANTHER" id="PTHR31903:SF6">
    <property type="entry name" value="F12F1.11-RELATED"/>
    <property type="match status" value="1"/>
</dbReference>
<evidence type="ECO:0000313" key="3">
    <source>
        <dbReference type="Proteomes" id="UP000289738"/>
    </source>
</evidence>
<proteinExistence type="predicted"/>
<feature type="compositionally biased region" description="Low complexity" evidence="1">
    <location>
        <begin position="53"/>
        <end position="75"/>
    </location>
</feature>
<sequence>MKKLYRKGTVHPSPPVISDHHLAFLPPAILTLTVALSPQDLEVLAYLLTCPFSSSPSSSNPKPRRTTTTTTTTTTNNGNSQKVVVEGNHPPLYNCGCFICYKIYWERWDNSPNQRRIHEIIDAYEAWLESNNKSPKNKKKDKRNKKGPCKSKPEQLALVSDEPMESAAESSKSGGAGRVDDEADDGGGDVGVEGGEEKGPVRSNTAKY</sequence>
<feature type="compositionally biased region" description="Basic residues" evidence="1">
    <location>
        <begin position="135"/>
        <end position="149"/>
    </location>
</feature>
<feature type="region of interest" description="Disordered" evidence="1">
    <location>
        <begin position="132"/>
        <end position="208"/>
    </location>
</feature>
<reference evidence="2 3" key="1">
    <citation type="submission" date="2019-01" db="EMBL/GenBank/DDBJ databases">
        <title>Sequencing of cultivated peanut Arachis hypogaea provides insights into genome evolution and oil improvement.</title>
        <authorList>
            <person name="Chen X."/>
        </authorList>
    </citation>
    <scope>NUCLEOTIDE SEQUENCE [LARGE SCALE GENOMIC DNA]</scope>
    <source>
        <strain evidence="3">cv. Fuhuasheng</strain>
        <tissue evidence="2">Leaves</tissue>
    </source>
</reference>
<dbReference type="EMBL" id="SDMP01000011">
    <property type="protein sequence ID" value="RYR31291.1"/>
    <property type="molecule type" value="Genomic_DNA"/>
</dbReference>
<organism evidence="2 3">
    <name type="scientific">Arachis hypogaea</name>
    <name type="common">Peanut</name>
    <dbReference type="NCBI Taxonomy" id="3818"/>
    <lineage>
        <taxon>Eukaryota</taxon>
        <taxon>Viridiplantae</taxon>
        <taxon>Streptophyta</taxon>
        <taxon>Embryophyta</taxon>
        <taxon>Tracheophyta</taxon>
        <taxon>Spermatophyta</taxon>
        <taxon>Magnoliopsida</taxon>
        <taxon>eudicotyledons</taxon>
        <taxon>Gunneridae</taxon>
        <taxon>Pentapetalae</taxon>
        <taxon>rosids</taxon>
        <taxon>fabids</taxon>
        <taxon>Fabales</taxon>
        <taxon>Fabaceae</taxon>
        <taxon>Papilionoideae</taxon>
        <taxon>50 kb inversion clade</taxon>
        <taxon>dalbergioids sensu lato</taxon>
        <taxon>Dalbergieae</taxon>
        <taxon>Pterocarpus clade</taxon>
        <taxon>Arachis</taxon>
    </lineage>
</organism>
<evidence type="ECO:0000313" key="2">
    <source>
        <dbReference type="EMBL" id="RYR31291.1"/>
    </source>
</evidence>
<comment type="caution">
    <text evidence="2">The sequence shown here is derived from an EMBL/GenBank/DDBJ whole genome shotgun (WGS) entry which is preliminary data.</text>
</comment>
<dbReference type="STRING" id="3818.A0A445AXZ2"/>
<accession>A0A445AXZ2</accession>
<name>A0A445AXZ2_ARAHY</name>